<gene>
    <name evidence="1" type="ORF">GALL_08910</name>
</gene>
<sequence>MQHAVATQQALGNLYYRPGDAYQLNTGIRYAGFGAKVSPMLQLNVIKREADSGAFTVPVDPVTGVSVSGGTLAYLAPGVSVRVGGGASVYGFVQIPIYQNVNSLQLTPGYTLTLGMRQSF</sequence>
<comment type="caution">
    <text evidence="1">The sequence shown here is derived from an EMBL/GenBank/DDBJ whole genome shotgun (WGS) entry which is preliminary data.</text>
</comment>
<reference evidence="1" key="1">
    <citation type="submission" date="2016-10" db="EMBL/GenBank/DDBJ databases">
        <title>Sequence of Gallionella enrichment culture.</title>
        <authorList>
            <person name="Poehlein A."/>
            <person name="Muehling M."/>
            <person name="Daniel R."/>
        </authorList>
    </citation>
    <scope>NUCLEOTIDE SEQUENCE</scope>
</reference>
<evidence type="ECO:0000313" key="1">
    <source>
        <dbReference type="EMBL" id="OIR20004.1"/>
    </source>
</evidence>
<dbReference type="EMBL" id="MLJW01000001">
    <property type="protein sequence ID" value="OIR20004.1"/>
    <property type="molecule type" value="Genomic_DNA"/>
</dbReference>
<accession>A0A1J5U1U4</accession>
<proteinExistence type="predicted"/>
<organism evidence="1">
    <name type="scientific">mine drainage metagenome</name>
    <dbReference type="NCBI Taxonomy" id="410659"/>
    <lineage>
        <taxon>unclassified sequences</taxon>
        <taxon>metagenomes</taxon>
        <taxon>ecological metagenomes</taxon>
    </lineage>
</organism>
<dbReference type="AlphaFoldDB" id="A0A1J5U1U4"/>
<protein>
    <submittedName>
        <fullName evidence="1">Uncharacterized protein</fullName>
    </submittedName>
</protein>
<name>A0A1J5U1U4_9ZZZZ</name>